<name>A0A518H7F8_9BACT</name>
<dbReference type="Pfam" id="PF00549">
    <property type="entry name" value="Ligase_CoA"/>
    <property type="match status" value="1"/>
</dbReference>
<dbReference type="NCBIfam" id="NF001913">
    <property type="entry name" value="PRK00696.1"/>
    <property type="match status" value="1"/>
</dbReference>
<dbReference type="GO" id="GO:0004775">
    <property type="term" value="F:succinate-CoA ligase (ADP-forming) activity"/>
    <property type="evidence" value="ECO:0007669"/>
    <property type="project" value="UniProtKB-UniRule"/>
</dbReference>
<comment type="pathway">
    <text evidence="7">Carbohydrate metabolism; tricarboxylic acid cycle; succinate from succinyl-CoA (ligase route): step 1/1.</text>
</comment>
<dbReference type="Gene3D" id="3.30.1490.20">
    <property type="entry name" value="ATP-grasp fold, A domain"/>
    <property type="match status" value="1"/>
</dbReference>
<comment type="caution">
    <text evidence="7">Lacks conserved residue(s) required for the propagation of feature annotation.</text>
</comment>
<feature type="binding site" evidence="7">
    <location>
        <position position="291"/>
    </location>
    <ligand>
        <name>substrate</name>
        <note>ligand shared with subunit alpha</note>
    </ligand>
</feature>
<feature type="binding site" evidence="7">
    <location>
        <position position="134"/>
    </location>
    <ligand>
        <name>ATP</name>
        <dbReference type="ChEBI" id="CHEBI:30616"/>
    </ligand>
</feature>
<dbReference type="SUPFAM" id="SSF52210">
    <property type="entry name" value="Succinyl-CoA synthetase domains"/>
    <property type="match status" value="1"/>
</dbReference>
<feature type="binding site" evidence="7">
    <location>
        <position position="240"/>
    </location>
    <ligand>
        <name>Mg(2+)</name>
        <dbReference type="ChEBI" id="CHEBI:18420"/>
    </ligand>
</feature>
<evidence type="ECO:0000259" key="8">
    <source>
        <dbReference type="Pfam" id="PF00549"/>
    </source>
</evidence>
<gene>
    <name evidence="7 10" type="primary">sucC</name>
    <name evidence="10" type="ORF">ElP_46930</name>
</gene>
<dbReference type="GO" id="GO:0006099">
    <property type="term" value="P:tricarboxylic acid cycle"/>
    <property type="evidence" value="ECO:0007669"/>
    <property type="project" value="UniProtKB-UniRule"/>
</dbReference>
<protein>
    <recommendedName>
        <fullName evidence="7">Succinate--CoA ligase [ADP-forming] subunit beta</fullName>
        <ecNumber evidence="7">6.2.1.5</ecNumber>
    </recommendedName>
    <alternativeName>
        <fullName evidence="7">Succinyl-CoA synthetase subunit beta</fullName>
        <shortName evidence="7">SCS-beta</shortName>
    </alternativeName>
</protein>
<keyword evidence="3 7" id="KW-0436">Ligase</keyword>
<dbReference type="InterPro" id="IPR017866">
    <property type="entry name" value="Succ-CoA_synthase_bsu_CS"/>
</dbReference>
<dbReference type="GO" id="GO:0006104">
    <property type="term" value="P:succinyl-CoA metabolic process"/>
    <property type="evidence" value="ECO:0007669"/>
    <property type="project" value="TreeGrafter"/>
</dbReference>
<dbReference type="EMBL" id="CP036426">
    <property type="protein sequence ID" value="QDV36764.1"/>
    <property type="molecule type" value="Genomic_DNA"/>
</dbReference>
<keyword evidence="7" id="KW-0067">ATP-binding</keyword>
<dbReference type="PROSITE" id="PS01217">
    <property type="entry name" value="SUCCINYL_COA_LIG_3"/>
    <property type="match status" value="1"/>
</dbReference>
<feature type="binding site" evidence="7">
    <location>
        <begin position="348"/>
        <end position="350"/>
    </location>
    <ligand>
        <name>substrate</name>
        <note>ligand shared with subunit alpha</note>
    </ligand>
</feature>
<dbReference type="GO" id="GO:0004776">
    <property type="term" value="F:succinate-CoA ligase (GDP-forming) activity"/>
    <property type="evidence" value="ECO:0007669"/>
    <property type="project" value="RHEA"/>
</dbReference>
<evidence type="ECO:0000313" key="11">
    <source>
        <dbReference type="Proteomes" id="UP000317835"/>
    </source>
</evidence>
<organism evidence="10 11">
    <name type="scientific">Tautonia plasticadhaerens</name>
    <dbReference type="NCBI Taxonomy" id="2527974"/>
    <lineage>
        <taxon>Bacteria</taxon>
        <taxon>Pseudomonadati</taxon>
        <taxon>Planctomycetota</taxon>
        <taxon>Planctomycetia</taxon>
        <taxon>Isosphaerales</taxon>
        <taxon>Isosphaeraceae</taxon>
        <taxon>Tautonia</taxon>
    </lineage>
</organism>
<keyword evidence="5 7" id="KW-0547">Nucleotide-binding</keyword>
<dbReference type="AlphaFoldDB" id="A0A518H7F8"/>
<evidence type="ECO:0000256" key="1">
    <source>
        <dbReference type="ARBA" id="ARBA00009182"/>
    </source>
</evidence>
<dbReference type="InterPro" id="IPR016102">
    <property type="entry name" value="Succinyl-CoA_synth-like"/>
</dbReference>
<accession>A0A518H7F8</accession>
<evidence type="ECO:0000256" key="4">
    <source>
        <dbReference type="ARBA" id="ARBA00022723"/>
    </source>
</evidence>
<dbReference type="GO" id="GO:0042709">
    <property type="term" value="C:succinate-CoA ligase complex"/>
    <property type="evidence" value="ECO:0007669"/>
    <property type="project" value="UniProtKB-ARBA"/>
</dbReference>
<dbReference type="SUPFAM" id="SSF56059">
    <property type="entry name" value="Glutathione synthetase ATP-binding domain-like"/>
    <property type="match status" value="1"/>
</dbReference>
<proteinExistence type="inferred from homology"/>
<dbReference type="InterPro" id="IPR005809">
    <property type="entry name" value="Succ_CoA_ligase-like_bsu"/>
</dbReference>
<dbReference type="KEGG" id="tpla:ElP_46930"/>
<keyword evidence="11" id="KW-1185">Reference proteome</keyword>
<keyword evidence="6 7" id="KW-0460">Magnesium</keyword>
<dbReference type="GO" id="GO:0000287">
    <property type="term" value="F:magnesium ion binding"/>
    <property type="evidence" value="ECO:0007669"/>
    <property type="project" value="UniProtKB-UniRule"/>
</dbReference>
<feature type="domain" description="ATP-grasp fold succinyl-CoA synthetase-type" evidence="9">
    <location>
        <begin position="2"/>
        <end position="229"/>
    </location>
</feature>
<dbReference type="PANTHER" id="PTHR11815">
    <property type="entry name" value="SUCCINYL-COA SYNTHETASE BETA CHAIN"/>
    <property type="match status" value="1"/>
</dbReference>
<feature type="binding site" evidence="7">
    <location>
        <begin position="53"/>
        <end position="55"/>
    </location>
    <ligand>
        <name>ATP</name>
        <dbReference type="ChEBI" id="CHEBI:30616"/>
    </ligand>
</feature>
<dbReference type="EC" id="6.2.1.5" evidence="7"/>
<dbReference type="FunFam" id="3.30.1490.20:FF:000002">
    <property type="entry name" value="Succinate--CoA ligase [ADP-forming] subunit beta"/>
    <property type="match status" value="1"/>
</dbReference>
<reference evidence="10 11" key="1">
    <citation type="submission" date="2019-02" db="EMBL/GenBank/DDBJ databases">
        <title>Deep-cultivation of Planctomycetes and their phenomic and genomic characterization uncovers novel biology.</title>
        <authorList>
            <person name="Wiegand S."/>
            <person name="Jogler M."/>
            <person name="Boedeker C."/>
            <person name="Pinto D."/>
            <person name="Vollmers J."/>
            <person name="Rivas-Marin E."/>
            <person name="Kohn T."/>
            <person name="Peeters S.H."/>
            <person name="Heuer A."/>
            <person name="Rast P."/>
            <person name="Oberbeckmann S."/>
            <person name="Bunk B."/>
            <person name="Jeske O."/>
            <person name="Meyerdierks A."/>
            <person name="Storesund J.E."/>
            <person name="Kallscheuer N."/>
            <person name="Luecker S."/>
            <person name="Lage O.M."/>
            <person name="Pohl T."/>
            <person name="Merkel B.J."/>
            <person name="Hornburger P."/>
            <person name="Mueller R.-W."/>
            <person name="Bruemmer F."/>
            <person name="Labrenz M."/>
            <person name="Spormann A.M."/>
            <person name="Op den Camp H."/>
            <person name="Overmann J."/>
            <person name="Amann R."/>
            <person name="Jetten M.S.M."/>
            <person name="Mascher T."/>
            <person name="Medema M.H."/>
            <person name="Devos D.P."/>
            <person name="Kaster A.-K."/>
            <person name="Ovreas L."/>
            <person name="Rohde M."/>
            <person name="Galperin M.Y."/>
            <person name="Jogler C."/>
        </authorList>
    </citation>
    <scope>NUCLEOTIDE SEQUENCE [LARGE SCALE GENOMIC DNA]</scope>
    <source>
        <strain evidence="10 11">ElP</strain>
    </source>
</reference>
<dbReference type="UniPathway" id="UPA00223">
    <property type="reaction ID" value="UER00999"/>
</dbReference>
<feature type="binding site" evidence="7">
    <location>
        <position position="129"/>
    </location>
    <ligand>
        <name>ATP</name>
        <dbReference type="ChEBI" id="CHEBI:30616"/>
    </ligand>
</feature>
<evidence type="ECO:0000313" key="10">
    <source>
        <dbReference type="EMBL" id="QDV36764.1"/>
    </source>
</evidence>
<dbReference type="OrthoDB" id="9802602at2"/>
<dbReference type="FunFam" id="3.30.470.20:FF:000002">
    <property type="entry name" value="Succinate--CoA ligase [ADP-forming] subunit beta"/>
    <property type="match status" value="1"/>
</dbReference>
<dbReference type="InterPro" id="IPR013815">
    <property type="entry name" value="ATP_grasp_subdomain_1"/>
</dbReference>
<evidence type="ECO:0000256" key="7">
    <source>
        <dbReference type="HAMAP-Rule" id="MF_00558"/>
    </source>
</evidence>
<feature type="binding site" evidence="7">
    <location>
        <position position="46"/>
    </location>
    <ligand>
        <name>ATP</name>
        <dbReference type="ChEBI" id="CHEBI:30616"/>
    </ligand>
</feature>
<dbReference type="NCBIfam" id="TIGR01016">
    <property type="entry name" value="sucCoAbeta"/>
    <property type="match status" value="1"/>
</dbReference>
<comment type="catalytic activity">
    <reaction evidence="7">
        <text>succinate + ATP + CoA = succinyl-CoA + ADP + phosphate</text>
        <dbReference type="Rhea" id="RHEA:17661"/>
        <dbReference type="ChEBI" id="CHEBI:30031"/>
        <dbReference type="ChEBI" id="CHEBI:30616"/>
        <dbReference type="ChEBI" id="CHEBI:43474"/>
        <dbReference type="ChEBI" id="CHEBI:57287"/>
        <dbReference type="ChEBI" id="CHEBI:57292"/>
        <dbReference type="ChEBI" id="CHEBI:456216"/>
        <dbReference type="EC" id="6.2.1.5"/>
    </reaction>
</comment>
<dbReference type="InterPro" id="IPR005811">
    <property type="entry name" value="SUCC_ACL_C"/>
</dbReference>
<dbReference type="Gene3D" id="3.30.470.20">
    <property type="entry name" value="ATP-grasp fold, B domain"/>
    <property type="match status" value="1"/>
</dbReference>
<dbReference type="InterPro" id="IPR013650">
    <property type="entry name" value="ATP-grasp_succ-CoA_synth-type"/>
</dbReference>
<feature type="binding site" evidence="7">
    <location>
        <position position="226"/>
    </location>
    <ligand>
        <name>Mg(2+)</name>
        <dbReference type="ChEBI" id="CHEBI:18420"/>
    </ligand>
</feature>
<evidence type="ECO:0000256" key="2">
    <source>
        <dbReference type="ARBA" id="ARBA00022532"/>
    </source>
</evidence>
<evidence type="ECO:0000256" key="5">
    <source>
        <dbReference type="ARBA" id="ARBA00022741"/>
    </source>
</evidence>
<dbReference type="PANTHER" id="PTHR11815:SF10">
    <property type="entry name" value="SUCCINATE--COA LIGASE [GDP-FORMING] SUBUNIT BETA, MITOCHONDRIAL"/>
    <property type="match status" value="1"/>
</dbReference>
<dbReference type="Proteomes" id="UP000317835">
    <property type="component" value="Chromosome"/>
</dbReference>
<sequence length="415" mass="43846">MKIHEYQGKDLLKASGVAVQEGKVASTPEEAARAFEELGCTLGIVKAQVHAGGRGKGIAIGPDADRAEALAIASGQKPRPEGIARGVQLVRSAEEARAAAESLLDKTLVTYQTGSDGAKITKVLVAVGHDISRELYLGMAVDRAVQAPVLMASTEGGVEIEEVAQRTPEKIHREPIDVGIGLADFQARKLVKALGLEGAAGKKGLAFFKNFTRFFLDSDCSLAEINPLIVTDSGEVLALDCKLNFDDNAMYRHPDIAALLDPAEEDPNEMRAGEHGLSYVQLDGDIACLVNGAGLAMSTMDVIKYHGGEPANFLDVGGGANKDQVLEAFRILLASDRVKAVLVNIFGGIMKCDTIASALLAAYDEIDFKVPLVVRLEGTNVEQGMKLLEESGRKIITAKGLTDAAKKVVAAAKGS</sequence>
<dbReference type="PIRSF" id="PIRSF001554">
    <property type="entry name" value="SucCS_beta"/>
    <property type="match status" value="1"/>
</dbReference>
<comment type="catalytic activity">
    <reaction evidence="7">
        <text>GTP + succinate + CoA = succinyl-CoA + GDP + phosphate</text>
        <dbReference type="Rhea" id="RHEA:22120"/>
        <dbReference type="ChEBI" id="CHEBI:30031"/>
        <dbReference type="ChEBI" id="CHEBI:37565"/>
        <dbReference type="ChEBI" id="CHEBI:43474"/>
        <dbReference type="ChEBI" id="CHEBI:57287"/>
        <dbReference type="ChEBI" id="CHEBI:57292"/>
        <dbReference type="ChEBI" id="CHEBI:58189"/>
    </reaction>
</comment>
<dbReference type="RefSeq" id="WP_145273571.1">
    <property type="nucleotide sequence ID" value="NZ_CP036426.1"/>
</dbReference>
<evidence type="ECO:0000256" key="6">
    <source>
        <dbReference type="ARBA" id="ARBA00022842"/>
    </source>
</evidence>
<feature type="domain" description="ATP-citrate synthase/succinyl-CoA ligase C-terminal" evidence="8">
    <location>
        <begin position="289"/>
        <end position="409"/>
    </location>
</feature>
<dbReference type="FunFam" id="3.40.50.261:FF:000001">
    <property type="entry name" value="Succinate--CoA ligase [ADP-forming] subunit beta"/>
    <property type="match status" value="1"/>
</dbReference>
<evidence type="ECO:0000259" key="9">
    <source>
        <dbReference type="Pfam" id="PF08442"/>
    </source>
</evidence>
<comment type="cofactor">
    <cofactor evidence="7">
        <name>Mg(2+)</name>
        <dbReference type="ChEBI" id="CHEBI:18420"/>
    </cofactor>
    <text evidence="7">Binds 1 Mg(2+) ion per subunit.</text>
</comment>
<comment type="subunit">
    <text evidence="7">Heterotetramer of two alpha and two beta subunits.</text>
</comment>
<dbReference type="Pfam" id="PF08442">
    <property type="entry name" value="ATP-grasp_2"/>
    <property type="match status" value="1"/>
</dbReference>
<keyword evidence="4 7" id="KW-0479">Metal-binding</keyword>
<dbReference type="GO" id="GO:0005829">
    <property type="term" value="C:cytosol"/>
    <property type="evidence" value="ECO:0007669"/>
    <property type="project" value="TreeGrafter"/>
</dbReference>
<dbReference type="Gene3D" id="3.40.50.261">
    <property type="entry name" value="Succinyl-CoA synthetase domains"/>
    <property type="match status" value="1"/>
</dbReference>
<comment type="function">
    <text evidence="7">Succinyl-CoA synthetase functions in the citric acid cycle (TCA), coupling the hydrolysis of succinyl-CoA to the synthesis of either ATP or GTP and thus represents the only step of substrate-level phosphorylation in the TCA. The beta subunit provides nucleotide specificity of the enzyme and binds the substrate succinate, while the binding sites for coenzyme A and phosphate are found in the alpha subunit.</text>
</comment>
<dbReference type="HAMAP" id="MF_00558">
    <property type="entry name" value="Succ_CoA_beta"/>
    <property type="match status" value="1"/>
</dbReference>
<keyword evidence="2 7" id="KW-0816">Tricarboxylic acid cycle</keyword>
<evidence type="ECO:0000256" key="3">
    <source>
        <dbReference type="ARBA" id="ARBA00022598"/>
    </source>
</evidence>
<comment type="similarity">
    <text evidence="1 7">Belongs to the succinate/malate CoA ligase beta subunit family.</text>
</comment>
<dbReference type="GO" id="GO:0005524">
    <property type="term" value="F:ATP binding"/>
    <property type="evidence" value="ECO:0007669"/>
    <property type="project" value="UniProtKB-UniRule"/>
</dbReference>